<name>A0A437CCD1_ORYJA</name>
<gene>
    <name evidence="6" type="ORF">OJAV_G00192820</name>
</gene>
<proteinExistence type="predicted"/>
<dbReference type="InterPro" id="IPR036028">
    <property type="entry name" value="SH3-like_dom_sf"/>
</dbReference>
<dbReference type="SUPFAM" id="SSF50044">
    <property type="entry name" value="SH3-domain"/>
    <property type="match status" value="1"/>
</dbReference>
<evidence type="ECO:0000256" key="4">
    <source>
        <dbReference type="SAM" id="MobiDB-lite"/>
    </source>
</evidence>
<dbReference type="Gene3D" id="2.30.30.40">
    <property type="entry name" value="SH3 Domains"/>
    <property type="match status" value="1"/>
</dbReference>
<keyword evidence="1 3" id="KW-0728">SH3 domain</keyword>
<evidence type="ECO:0000313" key="6">
    <source>
        <dbReference type="EMBL" id="RVE59953.1"/>
    </source>
</evidence>
<dbReference type="AlphaFoldDB" id="A0A437CCD1"/>
<evidence type="ECO:0000256" key="1">
    <source>
        <dbReference type="ARBA" id="ARBA00022443"/>
    </source>
</evidence>
<keyword evidence="2" id="KW-0343">GTPase activation</keyword>
<feature type="compositionally biased region" description="Polar residues" evidence="4">
    <location>
        <begin position="63"/>
        <end position="89"/>
    </location>
</feature>
<feature type="domain" description="SH3" evidence="5">
    <location>
        <begin position="1"/>
        <end position="62"/>
    </location>
</feature>
<protein>
    <recommendedName>
        <fullName evidence="5">SH3 domain-containing protein</fullName>
    </recommendedName>
</protein>
<reference evidence="6 7" key="1">
    <citation type="submission" date="2018-11" db="EMBL/GenBank/DDBJ databases">
        <authorList>
            <person name="Lopez-Roques C."/>
            <person name="Donnadieu C."/>
            <person name="Bouchez O."/>
            <person name="Klopp C."/>
            <person name="Cabau C."/>
            <person name="Zahm M."/>
        </authorList>
    </citation>
    <scope>NUCLEOTIDE SEQUENCE [LARGE SCALE GENOMIC DNA]</scope>
    <source>
        <strain evidence="6">RS831</strain>
        <tissue evidence="6">Whole body</tissue>
    </source>
</reference>
<dbReference type="GO" id="GO:0005096">
    <property type="term" value="F:GTPase activator activity"/>
    <property type="evidence" value="ECO:0007669"/>
    <property type="project" value="UniProtKB-KW"/>
</dbReference>
<dbReference type="EMBL" id="CM012455">
    <property type="protein sequence ID" value="RVE59953.1"/>
    <property type="molecule type" value="Genomic_DNA"/>
</dbReference>
<evidence type="ECO:0000256" key="2">
    <source>
        <dbReference type="ARBA" id="ARBA00022468"/>
    </source>
</evidence>
<evidence type="ECO:0000259" key="5">
    <source>
        <dbReference type="PROSITE" id="PS50002"/>
    </source>
</evidence>
<feature type="region of interest" description="Disordered" evidence="4">
    <location>
        <begin position="63"/>
        <end position="91"/>
    </location>
</feature>
<reference evidence="6 7" key="2">
    <citation type="submission" date="2019-01" db="EMBL/GenBank/DDBJ databases">
        <title>A chromosome length genome reference of the Java medaka (oryzias javanicus).</title>
        <authorList>
            <person name="Herpin A."/>
            <person name="Takehana Y."/>
            <person name="Naruse K."/>
            <person name="Ansai S."/>
            <person name="Kawaguchi M."/>
        </authorList>
    </citation>
    <scope>NUCLEOTIDE SEQUENCE [LARGE SCALE GENOMIC DNA]</scope>
    <source>
        <strain evidence="6">RS831</strain>
        <tissue evidence="6">Whole body</tissue>
    </source>
</reference>
<dbReference type="PANTHER" id="PTHR23176">
    <property type="entry name" value="RHO/RAC/CDC GTPASE-ACTIVATING PROTEIN"/>
    <property type="match status" value="1"/>
</dbReference>
<evidence type="ECO:0000256" key="3">
    <source>
        <dbReference type="PROSITE-ProRule" id="PRU00192"/>
    </source>
</evidence>
<evidence type="ECO:0000313" key="7">
    <source>
        <dbReference type="Proteomes" id="UP000283210"/>
    </source>
</evidence>
<dbReference type="Pfam" id="PF00018">
    <property type="entry name" value="SH3_1"/>
    <property type="match status" value="1"/>
</dbReference>
<dbReference type="InterPro" id="IPR001452">
    <property type="entry name" value="SH3_domain"/>
</dbReference>
<feature type="region of interest" description="Disordered" evidence="4">
    <location>
        <begin position="144"/>
        <end position="186"/>
    </location>
</feature>
<sequence>MELVSVEYEYQYKAKDGHIISIKPQETYILVCKTNEHWWRVRKDQNTKPFYIPANYVKELSAPTTDSTATNNSSESNIKSKPSICTSPAPSREKYRFSTFGFCENSPHVKSWEPVKGTATRNVSLTDTPNTAQTHNSKPAAALISAPAKADSPDEEPKPQPAENPAQLKEPRDHASKEQTFPEDYDMDFPLPPPDMIPDIEITESNNFPEQETLVPEESIGLQSSIQNTDAAPLTDSQYSHLRAVFYHEAQIFSFSTQTEQGRLLILMNYNKV</sequence>
<dbReference type="GO" id="GO:0005737">
    <property type="term" value="C:cytoplasm"/>
    <property type="evidence" value="ECO:0007669"/>
    <property type="project" value="TreeGrafter"/>
</dbReference>
<dbReference type="PANTHER" id="PTHR23176:SF129">
    <property type="entry name" value="RHO GTPASE ACTIVATING PROTEIN AT 16F, ISOFORM E-RELATED"/>
    <property type="match status" value="1"/>
</dbReference>
<dbReference type="InterPro" id="IPR050729">
    <property type="entry name" value="Rho-GAP"/>
</dbReference>
<accession>A0A437CCD1</accession>
<dbReference type="OrthoDB" id="79452at2759"/>
<dbReference type="Proteomes" id="UP000283210">
    <property type="component" value="Chromosome 19"/>
</dbReference>
<organism evidence="6 7">
    <name type="scientific">Oryzias javanicus</name>
    <name type="common">Javanese ricefish</name>
    <name type="synonym">Aplocheilus javanicus</name>
    <dbReference type="NCBI Taxonomy" id="123683"/>
    <lineage>
        <taxon>Eukaryota</taxon>
        <taxon>Metazoa</taxon>
        <taxon>Chordata</taxon>
        <taxon>Craniata</taxon>
        <taxon>Vertebrata</taxon>
        <taxon>Euteleostomi</taxon>
        <taxon>Actinopterygii</taxon>
        <taxon>Neopterygii</taxon>
        <taxon>Teleostei</taxon>
        <taxon>Neoteleostei</taxon>
        <taxon>Acanthomorphata</taxon>
        <taxon>Ovalentaria</taxon>
        <taxon>Atherinomorphae</taxon>
        <taxon>Beloniformes</taxon>
        <taxon>Adrianichthyidae</taxon>
        <taxon>Oryziinae</taxon>
        <taxon>Oryzias</taxon>
    </lineage>
</organism>
<dbReference type="PROSITE" id="PS50002">
    <property type="entry name" value="SH3"/>
    <property type="match status" value="1"/>
</dbReference>
<keyword evidence="7" id="KW-1185">Reference proteome</keyword>